<dbReference type="EMBL" id="NESQ01000467">
    <property type="protein sequence ID" value="PUU72779.1"/>
    <property type="molecule type" value="Genomic_DNA"/>
</dbReference>
<proteinExistence type="predicted"/>
<evidence type="ECO:0000256" key="2">
    <source>
        <dbReference type="SAM" id="SignalP"/>
    </source>
</evidence>
<keyword evidence="1" id="KW-0472">Membrane</keyword>
<keyword evidence="1" id="KW-0812">Transmembrane</keyword>
<keyword evidence="2" id="KW-0732">Signal</keyword>
<protein>
    <submittedName>
        <fullName evidence="3">Uncharacterized protein</fullName>
    </submittedName>
</protein>
<keyword evidence="1" id="KW-1133">Transmembrane helix</keyword>
<evidence type="ECO:0000313" key="3">
    <source>
        <dbReference type="EMBL" id="PUU72779.1"/>
    </source>
</evidence>
<organism evidence="3 4">
    <name type="scientific">Tuber borchii</name>
    <name type="common">White truffle</name>
    <dbReference type="NCBI Taxonomy" id="42251"/>
    <lineage>
        <taxon>Eukaryota</taxon>
        <taxon>Fungi</taxon>
        <taxon>Dikarya</taxon>
        <taxon>Ascomycota</taxon>
        <taxon>Pezizomycotina</taxon>
        <taxon>Pezizomycetes</taxon>
        <taxon>Pezizales</taxon>
        <taxon>Tuberaceae</taxon>
        <taxon>Tuber</taxon>
    </lineage>
</organism>
<keyword evidence="4" id="KW-1185">Reference proteome</keyword>
<reference evidence="3 4" key="1">
    <citation type="submission" date="2017-04" db="EMBL/GenBank/DDBJ databases">
        <title>Draft genome sequence of Tuber borchii Vittad., a whitish edible truffle.</title>
        <authorList>
            <consortium name="DOE Joint Genome Institute"/>
            <person name="Murat C."/>
            <person name="Kuo A."/>
            <person name="Barry K.W."/>
            <person name="Clum A."/>
            <person name="Dockter R.B."/>
            <person name="Fauchery L."/>
            <person name="Iotti M."/>
            <person name="Kohler A."/>
            <person name="Labutti K."/>
            <person name="Lindquist E.A."/>
            <person name="Lipzen A."/>
            <person name="Ohm R.A."/>
            <person name="Wang M."/>
            <person name="Grigoriev I.V."/>
            <person name="Zambonelli A."/>
            <person name="Martin F.M."/>
        </authorList>
    </citation>
    <scope>NUCLEOTIDE SEQUENCE [LARGE SCALE GENOMIC DNA]</scope>
    <source>
        <strain evidence="3 4">Tbo3840</strain>
    </source>
</reference>
<evidence type="ECO:0000256" key="1">
    <source>
        <dbReference type="SAM" id="Phobius"/>
    </source>
</evidence>
<feature type="chain" id="PRO_5015586982" evidence="2">
    <location>
        <begin position="17"/>
        <end position="191"/>
    </location>
</feature>
<feature type="signal peptide" evidence="2">
    <location>
        <begin position="1"/>
        <end position="16"/>
    </location>
</feature>
<gene>
    <name evidence="3" type="ORF">B9Z19DRAFT_1096618</name>
</gene>
<dbReference type="AlphaFoldDB" id="A0A2T6ZBD2"/>
<sequence length="191" mass="21229">MISALLLLQYLTAAGSCRYSGMLKYGMVSRSTSIAAWDINNHNPSISTYGNDGRIWGPPARSVMVTVRCGGDLPVKVNVLHCIRDYVFFFSHKLAKVAVISGPFFLLLSQGGHSGSYVDIRSCRYTSRLALPSRIIIIRGANLSWYKSPLCNNEPFIYGDNNLLSLFSLPLFSFSLIGNLLFHNKVLNCRK</sequence>
<dbReference type="Proteomes" id="UP000244722">
    <property type="component" value="Unassembled WGS sequence"/>
</dbReference>
<evidence type="ECO:0000313" key="4">
    <source>
        <dbReference type="Proteomes" id="UP000244722"/>
    </source>
</evidence>
<name>A0A2T6ZBD2_TUBBO</name>
<comment type="caution">
    <text evidence="3">The sequence shown here is derived from an EMBL/GenBank/DDBJ whole genome shotgun (WGS) entry which is preliminary data.</text>
</comment>
<accession>A0A2T6ZBD2</accession>
<feature type="transmembrane region" description="Helical" evidence="1">
    <location>
        <begin position="163"/>
        <end position="182"/>
    </location>
</feature>